<sequence length="256" mass="26956">MGAGHGHPIHRAGDTAVHRLPPQCKLAAAAGFVVVVVATPRELFWAFAAYLALLAGVAAAARVPAGFALRRMAIEVPFVVFAVALPFIGTGPRVQVAGLALSAEGLWAGWNILAKATLGVLTSVLLAATTPPRDILLGARLLRLPAPLVQIAMFMLRYLDVIAGEMRRMRVARESRGFTARDVRHVPAVARSAGALFIRSYERGERVYLAMLSRGYTGTMPITGDLTATGGQWALAALLPGPALTVLLAVLLAGVL</sequence>
<reference evidence="7 8" key="1">
    <citation type="submission" date="2018-06" db="EMBL/GenBank/DDBJ databases">
        <title>Sphaerisporangium craniellae sp. nov., isolated from a marine sponge in the South China Sea.</title>
        <authorList>
            <person name="Li L."/>
        </authorList>
    </citation>
    <scope>NUCLEOTIDE SEQUENCE [LARGE SCALE GENOMIC DNA]</scope>
    <source>
        <strain evidence="7 8">LHW63015</strain>
    </source>
</reference>
<keyword evidence="5 6" id="KW-0472">Membrane</keyword>
<evidence type="ECO:0000256" key="3">
    <source>
        <dbReference type="ARBA" id="ARBA00022692"/>
    </source>
</evidence>
<dbReference type="CDD" id="cd16914">
    <property type="entry name" value="EcfT"/>
    <property type="match status" value="1"/>
</dbReference>
<accession>A0A366M8Z2</accession>
<name>A0A366M8Z2_9ACTN</name>
<dbReference type="OrthoDB" id="4533at2"/>
<evidence type="ECO:0000256" key="1">
    <source>
        <dbReference type="ARBA" id="ARBA00004651"/>
    </source>
</evidence>
<evidence type="ECO:0000256" key="6">
    <source>
        <dbReference type="SAM" id="Phobius"/>
    </source>
</evidence>
<evidence type="ECO:0000256" key="4">
    <source>
        <dbReference type="ARBA" id="ARBA00022989"/>
    </source>
</evidence>
<dbReference type="EMBL" id="QMEY01000001">
    <property type="protein sequence ID" value="RBQ22009.1"/>
    <property type="molecule type" value="Genomic_DNA"/>
</dbReference>
<organism evidence="7 8">
    <name type="scientific">Spongiactinospora rosea</name>
    <dbReference type="NCBI Taxonomy" id="2248750"/>
    <lineage>
        <taxon>Bacteria</taxon>
        <taxon>Bacillati</taxon>
        <taxon>Actinomycetota</taxon>
        <taxon>Actinomycetes</taxon>
        <taxon>Streptosporangiales</taxon>
        <taxon>Streptosporangiaceae</taxon>
        <taxon>Spongiactinospora</taxon>
    </lineage>
</organism>
<dbReference type="PANTHER" id="PTHR34857">
    <property type="entry name" value="SLL0384 PROTEIN"/>
    <property type="match status" value="1"/>
</dbReference>
<protein>
    <submittedName>
        <fullName evidence="7">Cobalt ECF transporter T component CbiQ</fullName>
    </submittedName>
</protein>
<dbReference type="PANTHER" id="PTHR34857:SF2">
    <property type="entry name" value="SLL0384 PROTEIN"/>
    <property type="match status" value="1"/>
</dbReference>
<dbReference type="NCBIfam" id="TIGR02454">
    <property type="entry name" value="ECF_T_CbiQ"/>
    <property type="match status" value="1"/>
</dbReference>
<dbReference type="Proteomes" id="UP000253303">
    <property type="component" value="Unassembled WGS sequence"/>
</dbReference>
<evidence type="ECO:0000256" key="2">
    <source>
        <dbReference type="ARBA" id="ARBA00022475"/>
    </source>
</evidence>
<dbReference type="InterPro" id="IPR051611">
    <property type="entry name" value="ECF_transporter_component"/>
</dbReference>
<keyword evidence="3 6" id="KW-0812">Transmembrane</keyword>
<dbReference type="RefSeq" id="WP_113979291.1">
    <property type="nucleotide sequence ID" value="NZ_QMEY01000001.1"/>
</dbReference>
<dbReference type="InterPro" id="IPR012809">
    <property type="entry name" value="ECF_CbiQ"/>
</dbReference>
<feature type="transmembrane region" description="Helical" evidence="6">
    <location>
        <begin position="233"/>
        <end position="255"/>
    </location>
</feature>
<feature type="transmembrane region" description="Helical" evidence="6">
    <location>
        <begin position="141"/>
        <end position="159"/>
    </location>
</feature>
<evidence type="ECO:0000256" key="5">
    <source>
        <dbReference type="ARBA" id="ARBA00023136"/>
    </source>
</evidence>
<keyword evidence="4 6" id="KW-1133">Transmembrane helix</keyword>
<feature type="transmembrane region" description="Helical" evidence="6">
    <location>
        <begin position="68"/>
        <end position="88"/>
    </location>
</feature>
<evidence type="ECO:0000313" key="8">
    <source>
        <dbReference type="Proteomes" id="UP000253303"/>
    </source>
</evidence>
<feature type="transmembrane region" description="Helical" evidence="6">
    <location>
        <begin position="108"/>
        <end position="129"/>
    </location>
</feature>
<dbReference type="AlphaFoldDB" id="A0A366M8Z2"/>
<feature type="transmembrane region" description="Helical" evidence="6">
    <location>
        <begin position="43"/>
        <end position="61"/>
    </location>
</feature>
<dbReference type="GO" id="GO:0006824">
    <property type="term" value="P:cobalt ion transport"/>
    <property type="evidence" value="ECO:0007669"/>
    <property type="project" value="InterPro"/>
</dbReference>
<evidence type="ECO:0000313" key="7">
    <source>
        <dbReference type="EMBL" id="RBQ22009.1"/>
    </source>
</evidence>
<keyword evidence="8" id="KW-1185">Reference proteome</keyword>
<comment type="subcellular location">
    <subcellularLocation>
        <location evidence="1">Cell membrane</location>
        <topology evidence="1">Multi-pass membrane protein</topology>
    </subcellularLocation>
</comment>
<dbReference type="Pfam" id="PF02361">
    <property type="entry name" value="CbiQ"/>
    <property type="match status" value="1"/>
</dbReference>
<gene>
    <name evidence="7" type="primary">cbiQ</name>
    <name evidence="7" type="ORF">DP939_04915</name>
</gene>
<comment type="caution">
    <text evidence="7">The sequence shown here is derived from an EMBL/GenBank/DDBJ whole genome shotgun (WGS) entry which is preliminary data.</text>
</comment>
<keyword evidence="2" id="KW-1003">Cell membrane</keyword>
<proteinExistence type="predicted"/>
<dbReference type="GO" id="GO:0043190">
    <property type="term" value="C:ATP-binding cassette (ABC) transporter complex"/>
    <property type="evidence" value="ECO:0007669"/>
    <property type="project" value="InterPro"/>
</dbReference>
<dbReference type="InterPro" id="IPR003339">
    <property type="entry name" value="ABC/ECF_trnsptr_transmembrane"/>
</dbReference>